<dbReference type="GO" id="GO:0016301">
    <property type="term" value="F:kinase activity"/>
    <property type="evidence" value="ECO:0007669"/>
    <property type="project" value="UniProtKB-KW"/>
</dbReference>
<reference evidence="6" key="1">
    <citation type="submission" date="2020-09" db="EMBL/GenBank/DDBJ databases">
        <title>Streptomyces canutascabiei sp. nov., which causes potato common scab and is distributed across the world.</title>
        <authorList>
            <person name="Nguyen H.P."/>
            <person name="Weisberg A.J."/>
            <person name="Chang J.H."/>
            <person name="Clarke C.R."/>
        </authorList>
    </citation>
    <scope>NUCLEOTIDE SEQUENCE</scope>
    <source>
        <strain evidence="6">ID-01-6.2a</strain>
    </source>
</reference>
<accession>A0A927QEL0</accession>
<dbReference type="SUPFAM" id="SSF53613">
    <property type="entry name" value="Ribokinase-like"/>
    <property type="match status" value="1"/>
</dbReference>
<dbReference type="InterPro" id="IPR029056">
    <property type="entry name" value="Ribokinase-like"/>
</dbReference>
<dbReference type="Proteomes" id="UP000661025">
    <property type="component" value="Unassembled WGS sequence"/>
</dbReference>
<evidence type="ECO:0000256" key="1">
    <source>
        <dbReference type="ARBA" id="ARBA00010688"/>
    </source>
</evidence>
<keyword evidence="3 4" id="KW-0418">Kinase</keyword>
<dbReference type="AlphaFoldDB" id="A0A927QEL0"/>
<evidence type="ECO:0000256" key="3">
    <source>
        <dbReference type="ARBA" id="ARBA00022777"/>
    </source>
</evidence>
<feature type="domain" description="Carbohydrate kinase PfkB" evidence="5">
    <location>
        <begin position="60"/>
        <end position="344"/>
    </location>
</feature>
<proteinExistence type="inferred from homology"/>
<gene>
    <name evidence="6" type="ORF">IHE70_12450</name>
</gene>
<evidence type="ECO:0000256" key="2">
    <source>
        <dbReference type="ARBA" id="ARBA00022679"/>
    </source>
</evidence>
<dbReference type="PANTHER" id="PTHR42774">
    <property type="entry name" value="PHOSPHOTRANSFERASE SYSTEM TRANSPORT PROTEIN"/>
    <property type="match status" value="1"/>
</dbReference>
<protein>
    <submittedName>
        <fullName evidence="6">Sugar kinase</fullName>
    </submittedName>
</protein>
<evidence type="ECO:0000313" key="6">
    <source>
        <dbReference type="EMBL" id="MBD9724033.1"/>
    </source>
</evidence>
<comment type="caution">
    <text evidence="6">The sequence shown here is derived from an EMBL/GenBank/DDBJ whole genome shotgun (WGS) entry which is preliminary data.</text>
</comment>
<dbReference type="EMBL" id="JACYXT010000004">
    <property type="protein sequence ID" value="MBD9724033.1"/>
    <property type="molecule type" value="Genomic_DNA"/>
</dbReference>
<organism evidence="6 7">
    <name type="scientific">Streptomyces caniscabiei</name>
    <dbReference type="NCBI Taxonomy" id="2746961"/>
    <lineage>
        <taxon>Bacteria</taxon>
        <taxon>Bacillati</taxon>
        <taxon>Actinomycetota</taxon>
        <taxon>Actinomycetes</taxon>
        <taxon>Kitasatosporales</taxon>
        <taxon>Streptomycetaceae</taxon>
        <taxon>Streptomyces</taxon>
    </lineage>
</organism>
<dbReference type="InterPro" id="IPR002139">
    <property type="entry name" value="Ribo/fructo_kinase"/>
</dbReference>
<sequence length="357" mass="36113">MGAVLSPLGVPSALREVRPGRLPGRCGWLERLVGAACRSRGGRLVESGGGAAGARRRGLFVGLCTLDVVQLVDRVPGPNEKLTAREQLVAAGGPAANAAVTFAHLGGTATLLTAIGRHPLGAAVAADLDRLGVRVVDLAADSVEPPAVSSVLVTASNGNRAVASTNATGHRLDPPDDLDALVAASDVVEFDGHHMELAVAAAGVARASGRRTVLDGGSWKAGTERLLPSIDVAVCSEDFRPPGTDTPGSGPAGTLRFLREHGVVRSAVSRGGRPLVWAGPDGRGTVAVPAVRVADTLGAGDVLHGALAHGLAGRETLTSHDFVEALRAGAVVASRACASFGTRAWLREGRAGHGGTP</sequence>
<dbReference type="InterPro" id="IPR052562">
    <property type="entry name" value="Ketohexokinase-related"/>
</dbReference>
<evidence type="ECO:0000256" key="4">
    <source>
        <dbReference type="RuleBase" id="RU003704"/>
    </source>
</evidence>
<comment type="similarity">
    <text evidence="1 4">Belongs to the carbohydrate kinase PfkB family.</text>
</comment>
<keyword evidence="2 4" id="KW-0808">Transferase</keyword>
<dbReference type="Pfam" id="PF00294">
    <property type="entry name" value="PfkB"/>
    <property type="match status" value="1"/>
</dbReference>
<evidence type="ECO:0000259" key="5">
    <source>
        <dbReference type="Pfam" id="PF00294"/>
    </source>
</evidence>
<dbReference type="PRINTS" id="PR00990">
    <property type="entry name" value="RIBOKINASE"/>
</dbReference>
<dbReference type="InterPro" id="IPR002173">
    <property type="entry name" value="Carboh/pur_kinase_PfkB_CS"/>
</dbReference>
<dbReference type="PANTHER" id="PTHR42774:SF3">
    <property type="entry name" value="KETOHEXOKINASE"/>
    <property type="match status" value="1"/>
</dbReference>
<evidence type="ECO:0000313" key="7">
    <source>
        <dbReference type="Proteomes" id="UP000661025"/>
    </source>
</evidence>
<dbReference type="PROSITE" id="PS00584">
    <property type="entry name" value="PFKB_KINASES_2"/>
    <property type="match status" value="1"/>
</dbReference>
<dbReference type="InterPro" id="IPR011611">
    <property type="entry name" value="PfkB_dom"/>
</dbReference>
<dbReference type="Gene3D" id="3.40.1190.20">
    <property type="match status" value="1"/>
</dbReference>
<name>A0A927QEL0_9ACTN</name>